<evidence type="ECO:0000256" key="2">
    <source>
        <dbReference type="ARBA" id="ARBA00005892"/>
    </source>
</evidence>
<dbReference type="GO" id="GO:0017056">
    <property type="term" value="F:structural constituent of nuclear pore"/>
    <property type="evidence" value="ECO:0007669"/>
    <property type="project" value="TreeGrafter"/>
</dbReference>
<evidence type="ECO:0000313" key="6">
    <source>
        <dbReference type="EMBL" id="CAD6198178.1"/>
    </source>
</evidence>
<evidence type="ECO:0000256" key="4">
    <source>
        <dbReference type="ARBA" id="ARBA00023242"/>
    </source>
</evidence>
<comment type="caution">
    <text evidence="6">The sequence shown here is derived from an EMBL/GenBank/DDBJ whole genome shotgun (WGS) entry which is preliminary data.</text>
</comment>
<reference evidence="6" key="1">
    <citation type="submission" date="2020-10" db="EMBL/GenBank/DDBJ databases">
        <authorList>
            <person name="Kikuchi T."/>
        </authorList>
    </citation>
    <scope>NUCLEOTIDE SEQUENCE</scope>
    <source>
        <strain evidence="6">NKZ352</strain>
    </source>
</reference>
<proteinExistence type="inferred from homology"/>
<gene>
    <name evidence="6" type="ORF">CAUJ_LOCUS14084</name>
</gene>
<comment type="similarity">
    <text evidence="2">Belongs to the NUP186/NUP192/NUP205 family.</text>
</comment>
<evidence type="ECO:0000313" key="7">
    <source>
        <dbReference type="Proteomes" id="UP000835052"/>
    </source>
</evidence>
<evidence type="ECO:0000256" key="3">
    <source>
        <dbReference type="ARBA" id="ARBA00022448"/>
    </source>
</evidence>
<dbReference type="OrthoDB" id="2019644at2759"/>
<feature type="region of interest" description="Disordered" evidence="5">
    <location>
        <begin position="393"/>
        <end position="414"/>
    </location>
</feature>
<dbReference type="EMBL" id="CAJGYM010000117">
    <property type="protein sequence ID" value="CAD6198178.1"/>
    <property type="molecule type" value="Genomic_DNA"/>
</dbReference>
<dbReference type="PANTHER" id="PTHR31344">
    <property type="entry name" value="NUCLEAR PORE COMPLEX PROTEIN NUP205"/>
    <property type="match status" value="1"/>
</dbReference>
<keyword evidence="7" id="KW-1185">Reference proteome</keyword>
<sequence length="1259" mass="140838">MWLEIRRFYDSIHQFSNLDDPKSCEAIYKLLDYNKSRLQSLLVNSKKSAAAKAKVIPNTQITIDGVELTLDSDICAESLIVSEIFQLNELESLDLVLAGESQKVHFDGLNRGLIAVVCYYDAHRLLASALRDVLQWDREYLPENLVQLIESNFIQDSVLTHLLGLHSSFSVQSEFNRLMQPNVNGLGGSKHQKLLRNVIEEIRQAISDCTVLLCHNPGSHALSFSNTLFQIVKSVPVSEKLNSVNMTAWIALVKLTSSEVLTQASDTCSILNNMVTQIRDETSWSDQPMCGSVQLACAVSLRALAASPADHLGIDVIKVDVDRVIDRAVRNMAFQYIRFAVIGSEQFKFVNQFCVVDELLKQLVCFFPAKLMEAERNSADELVWLDEGVQKAEESTTAPPSHTGQPQTLPQPLHQQMPDLSSATLHYENFLRCFVDLYKLFENDTSSAKKRLREQITKSSVDFCTEHSIELCRLLERARLHHHVVHAVAYLDLAAAVCLNPLTASFLYDTFSREFPGSEFFGWDSLMAALRSYERLFRDQNQSHQIYRVQGEKVTIPGDELSGLLAWLRLATKVASLDEAAALRMAEERSWCVIDTACRVASAPVPLPLKAQLLNLLGSLASIRSVAQRVWNSLYAHQLCYFSESGALLGVQQELEERECIAKHYEVSLAFVRLVSSLLKHKYLPDFATAFVQFVTKSILSQLSSRSYNDVKQMWSLAEASATAIKRLLEHGIVERRSVLANELHVVVLAHILNDTPLFRALCRIVVEDCDVYSDPYSDGRRYSADAALLSLQIISKAVTLHGSMRTCCRGGETDLIVSSIQSLTFTTLHSNKPITLIDVIFHYLQQADELPLHSLCCAQILREATLAPGSQRSLLDLLRARNSPGVHVRALRAALCAASIQYTLEDSLVKDLNGENILNARGETARILLETLSDAVDAEPKTQNLCYYLLALRVSKAKEKQLYSNDETVTGLHHVLYIIEQFVAAKDPLSLPFSALLEPCFRLMQRLVSVSCPYAMPALCLMRSSDLVERLITSPFMRNFFSADSIFDNAYSDSAFAVRRMIIGYILHFTALESSSLSSQGHYSKPEVFFRCLLEPQSSGALEGEGDSNILFSLLRHGCVSGEAEILYPPLMHFDVQKLQALFEACLTVTVYGVSQYDIHFLHRLLRREIEAVHSDCEDARHLQQEMESILEYCAKLNANLLTSGATERIISGCTALLNVFSVFAPFPFFTADTQLQILRDSCYVFIEVADGLGGVSL</sequence>
<dbReference type="GO" id="GO:0044611">
    <property type="term" value="C:nuclear pore inner ring"/>
    <property type="evidence" value="ECO:0007669"/>
    <property type="project" value="TreeGrafter"/>
</dbReference>
<name>A0A8S1HSB8_9PELO</name>
<accession>A0A8S1HSB8</accession>
<dbReference type="Pfam" id="PF11894">
    <property type="entry name" value="Nup192"/>
    <property type="match status" value="1"/>
</dbReference>
<protein>
    <submittedName>
        <fullName evidence="6">Uncharacterized protein</fullName>
    </submittedName>
</protein>
<comment type="subcellular location">
    <subcellularLocation>
        <location evidence="1">Nucleus</location>
    </subcellularLocation>
</comment>
<feature type="compositionally biased region" description="Low complexity" evidence="5">
    <location>
        <begin position="402"/>
        <end position="414"/>
    </location>
</feature>
<dbReference type="Proteomes" id="UP000835052">
    <property type="component" value="Unassembled WGS sequence"/>
</dbReference>
<dbReference type="GO" id="GO:0006999">
    <property type="term" value="P:nuclear pore organization"/>
    <property type="evidence" value="ECO:0007669"/>
    <property type="project" value="TreeGrafter"/>
</dbReference>
<dbReference type="PANTHER" id="PTHR31344:SF0">
    <property type="entry name" value="NUCLEAR PORE COMPLEX PROTEIN NUP205"/>
    <property type="match status" value="1"/>
</dbReference>
<dbReference type="InterPro" id="IPR021827">
    <property type="entry name" value="Nup186/Nup192/Nup205"/>
</dbReference>
<keyword evidence="4" id="KW-0539">Nucleus</keyword>
<keyword evidence="3" id="KW-0813">Transport</keyword>
<dbReference type="AlphaFoldDB" id="A0A8S1HSB8"/>
<evidence type="ECO:0000256" key="5">
    <source>
        <dbReference type="SAM" id="MobiDB-lite"/>
    </source>
</evidence>
<evidence type="ECO:0000256" key="1">
    <source>
        <dbReference type="ARBA" id="ARBA00004123"/>
    </source>
</evidence>
<organism evidence="6 7">
    <name type="scientific">Caenorhabditis auriculariae</name>
    <dbReference type="NCBI Taxonomy" id="2777116"/>
    <lineage>
        <taxon>Eukaryota</taxon>
        <taxon>Metazoa</taxon>
        <taxon>Ecdysozoa</taxon>
        <taxon>Nematoda</taxon>
        <taxon>Chromadorea</taxon>
        <taxon>Rhabditida</taxon>
        <taxon>Rhabditina</taxon>
        <taxon>Rhabditomorpha</taxon>
        <taxon>Rhabditoidea</taxon>
        <taxon>Rhabditidae</taxon>
        <taxon>Peloderinae</taxon>
        <taxon>Caenorhabditis</taxon>
    </lineage>
</organism>